<evidence type="ECO:0000313" key="1">
    <source>
        <dbReference type="EMBL" id="MFC6089738.1"/>
    </source>
</evidence>
<comment type="caution">
    <text evidence="1">The sequence shown here is derived from an EMBL/GenBank/DDBJ whole genome shotgun (WGS) entry which is preliminary data.</text>
</comment>
<gene>
    <name evidence="1" type="ORF">ACFP3R_10685</name>
</gene>
<protein>
    <submittedName>
        <fullName evidence="1">Uncharacterized protein</fullName>
    </submittedName>
</protein>
<dbReference type="Proteomes" id="UP001596220">
    <property type="component" value="Unassembled WGS sequence"/>
</dbReference>
<organism evidence="1 2">
    <name type="scientific">Saccharothrix lopnurensis</name>
    <dbReference type="NCBI Taxonomy" id="1670621"/>
    <lineage>
        <taxon>Bacteria</taxon>
        <taxon>Bacillati</taxon>
        <taxon>Actinomycetota</taxon>
        <taxon>Actinomycetes</taxon>
        <taxon>Pseudonocardiales</taxon>
        <taxon>Pseudonocardiaceae</taxon>
        <taxon>Saccharothrix</taxon>
    </lineage>
</organism>
<name>A0ABW1P2G2_9PSEU</name>
<keyword evidence="2" id="KW-1185">Reference proteome</keyword>
<sequence length="130" mass="13840">MYGALLSTAAYTATASAPTQPPVHRVRPTEDGLYLISIARVLGDYDTAVEDIRPDLIIPTGKRKGQHPSVAGIYRALAEHGRNHPSPEVSHIRPKFPEYYGTPVAAAAARVPGSGVTGRCGAGRGRRPRS</sequence>
<dbReference type="RefSeq" id="WP_380635115.1">
    <property type="nucleotide sequence ID" value="NZ_JBHSQO010000008.1"/>
</dbReference>
<dbReference type="EMBL" id="JBHSQO010000008">
    <property type="protein sequence ID" value="MFC6089738.1"/>
    <property type="molecule type" value="Genomic_DNA"/>
</dbReference>
<proteinExistence type="predicted"/>
<evidence type="ECO:0000313" key="2">
    <source>
        <dbReference type="Proteomes" id="UP001596220"/>
    </source>
</evidence>
<accession>A0ABW1P2G2</accession>
<reference evidence="2" key="1">
    <citation type="journal article" date="2019" name="Int. J. Syst. Evol. Microbiol.">
        <title>The Global Catalogue of Microorganisms (GCM) 10K type strain sequencing project: providing services to taxonomists for standard genome sequencing and annotation.</title>
        <authorList>
            <consortium name="The Broad Institute Genomics Platform"/>
            <consortium name="The Broad Institute Genome Sequencing Center for Infectious Disease"/>
            <person name="Wu L."/>
            <person name="Ma J."/>
        </authorList>
    </citation>
    <scope>NUCLEOTIDE SEQUENCE [LARGE SCALE GENOMIC DNA]</scope>
    <source>
        <strain evidence="2">CGMCC 4.7246</strain>
    </source>
</reference>